<reference evidence="8" key="1">
    <citation type="submission" date="2018-07" db="EMBL/GenBank/DDBJ databases">
        <authorList>
            <person name="Quirk P.G."/>
            <person name="Krulwich T.A."/>
        </authorList>
    </citation>
    <scope>NUCLEOTIDE SEQUENCE</scope>
</reference>
<protein>
    <recommendedName>
        <fullName evidence="2">Poly(3-hydroxyalkanoate) polymerase subunit PhaC</fullName>
    </recommendedName>
    <alternativeName>
        <fullName evidence="6">PHB synthase subunit PhaC</fullName>
    </alternativeName>
</protein>
<dbReference type="GO" id="GO:0016746">
    <property type="term" value="F:acyltransferase activity"/>
    <property type="evidence" value="ECO:0007669"/>
    <property type="project" value="UniProtKB-KW"/>
</dbReference>
<dbReference type="PANTHER" id="PTHR36837">
    <property type="entry name" value="POLY(3-HYDROXYALKANOATE) POLYMERASE SUBUNIT PHAC"/>
    <property type="match status" value="1"/>
</dbReference>
<evidence type="ECO:0000256" key="6">
    <source>
        <dbReference type="ARBA" id="ARBA00033356"/>
    </source>
</evidence>
<keyword evidence="3 8" id="KW-0808">Transferase</keyword>
<dbReference type="SUPFAM" id="SSF53474">
    <property type="entry name" value="alpha/beta-Hydrolases"/>
    <property type="match status" value="1"/>
</dbReference>
<dbReference type="GO" id="GO:0042619">
    <property type="term" value="P:poly-hydroxybutyrate biosynthetic process"/>
    <property type="evidence" value="ECO:0007669"/>
    <property type="project" value="UniProtKB-KW"/>
</dbReference>
<name>A0A380TG83_9ZZZZ</name>
<dbReference type="AlphaFoldDB" id="A0A380TG83"/>
<evidence type="ECO:0000313" key="8">
    <source>
        <dbReference type="EMBL" id="SUS06741.1"/>
    </source>
</evidence>
<dbReference type="Pfam" id="PF00561">
    <property type="entry name" value="Abhydrolase_1"/>
    <property type="match status" value="1"/>
</dbReference>
<evidence type="ECO:0000259" key="7">
    <source>
        <dbReference type="Pfam" id="PF00561"/>
    </source>
</evidence>
<accession>A0A380TG83</accession>
<evidence type="ECO:0000256" key="5">
    <source>
        <dbReference type="ARBA" id="ARBA00023315"/>
    </source>
</evidence>
<comment type="pathway">
    <text evidence="1">Biopolymer metabolism; poly-(R)-3-hydroxybutanoate biosynthesis.</text>
</comment>
<dbReference type="InterPro" id="IPR000073">
    <property type="entry name" value="AB_hydrolase_1"/>
</dbReference>
<organism evidence="8">
    <name type="scientific">metagenome</name>
    <dbReference type="NCBI Taxonomy" id="256318"/>
    <lineage>
        <taxon>unclassified sequences</taxon>
        <taxon>metagenomes</taxon>
    </lineage>
</organism>
<evidence type="ECO:0000256" key="2">
    <source>
        <dbReference type="ARBA" id="ARBA00019065"/>
    </source>
</evidence>
<evidence type="ECO:0000256" key="3">
    <source>
        <dbReference type="ARBA" id="ARBA00022679"/>
    </source>
</evidence>
<evidence type="ECO:0000256" key="1">
    <source>
        <dbReference type="ARBA" id="ARBA00004683"/>
    </source>
</evidence>
<proteinExistence type="predicted"/>
<dbReference type="UniPathway" id="UPA00917"/>
<feature type="domain" description="AB hydrolase-1" evidence="7">
    <location>
        <begin position="83"/>
        <end position="332"/>
    </location>
</feature>
<dbReference type="EMBL" id="UIDG01000246">
    <property type="protein sequence ID" value="SUS06741.1"/>
    <property type="molecule type" value="Genomic_DNA"/>
</dbReference>
<dbReference type="PANTHER" id="PTHR36837:SF2">
    <property type="entry name" value="POLY(3-HYDROXYALKANOATE) POLYMERASE SUBUNIT PHAC"/>
    <property type="match status" value="1"/>
</dbReference>
<dbReference type="InterPro" id="IPR010125">
    <property type="entry name" value="PHA_synth_III_C"/>
</dbReference>
<dbReference type="NCBIfam" id="TIGR01836">
    <property type="entry name" value="PHA_synth_III_C"/>
    <property type="match status" value="1"/>
</dbReference>
<dbReference type="Gene3D" id="3.40.50.1820">
    <property type="entry name" value="alpha/beta hydrolase"/>
    <property type="match status" value="1"/>
</dbReference>
<keyword evidence="5 8" id="KW-0012">Acyltransferase</keyword>
<dbReference type="InterPro" id="IPR029058">
    <property type="entry name" value="AB_hydrolase_fold"/>
</dbReference>
<dbReference type="InterPro" id="IPR051321">
    <property type="entry name" value="PHA/PHB_synthase"/>
</dbReference>
<evidence type="ECO:0000256" key="4">
    <source>
        <dbReference type="ARBA" id="ARBA00022752"/>
    </source>
</evidence>
<keyword evidence="4" id="KW-0583">PHB biosynthesis</keyword>
<gene>
    <name evidence="8" type="primary">phaC</name>
    <name evidence="8" type="ORF">DF3PB_320004</name>
</gene>
<sequence>MLPFMLRPDQAMQEVATFNDKLVRGLTTLSTLGPIEVGASAKTAIYSEDKLVLYRFEPLVERPFAIPVLVVYALVNRPYMADLQKDRSMIRRLLEAGLDVYLIDWGYPDGADRYLGLDDYINGYISRCVDVLRKRHGLPAINLLGICQGGTFSLCFSALHPERVKNLIVMVTPVDFHAGNNILSHWGRNIDVDLLVDTLGNVPGELLNFVFLSLRPYRLTGQKYVDVVNILDDAEQMKNFVRMEKWIFDSPDQAGEAFRAFVKDFFQNNGLMKGEIEIGGRTVDLRNITMPVMNVFATEDHLVPPDASKALKACVGTDDYREVSFRGGHIGIYVSGRAQRDIPAAIDTWLRARA</sequence>